<evidence type="ECO:0000256" key="2">
    <source>
        <dbReference type="SAM" id="SignalP"/>
    </source>
</evidence>
<evidence type="ECO:0000259" key="3">
    <source>
        <dbReference type="Pfam" id="PF12770"/>
    </source>
</evidence>
<dbReference type="RefSeq" id="WP_029426409.1">
    <property type="nucleotide sequence ID" value="NZ_CP012801.1"/>
</dbReference>
<name>A0A0P0FRE6_9BACE</name>
<dbReference type="InterPro" id="IPR011990">
    <property type="entry name" value="TPR-like_helical_dom_sf"/>
</dbReference>
<dbReference type="PROSITE" id="PS50005">
    <property type="entry name" value="TPR"/>
    <property type="match status" value="1"/>
</dbReference>
<accession>A0A0P0FRE6</accession>
<proteinExistence type="predicted"/>
<evidence type="ECO:0000256" key="1">
    <source>
        <dbReference type="PROSITE-ProRule" id="PRU00339"/>
    </source>
</evidence>
<evidence type="ECO:0000313" key="5">
    <source>
        <dbReference type="Proteomes" id="UP000061809"/>
    </source>
</evidence>
<dbReference type="PANTHER" id="PTHR10098">
    <property type="entry name" value="RAPSYN-RELATED"/>
    <property type="match status" value="1"/>
</dbReference>
<dbReference type="Pfam" id="PF12770">
    <property type="entry name" value="CHAT"/>
    <property type="match status" value="1"/>
</dbReference>
<dbReference type="InterPro" id="IPR019734">
    <property type="entry name" value="TPR_rpt"/>
</dbReference>
<dbReference type="Gene3D" id="1.25.40.10">
    <property type="entry name" value="Tetratricopeptide repeat domain"/>
    <property type="match status" value="1"/>
</dbReference>
<gene>
    <name evidence="4" type="ORF">BcellWH2_02927</name>
</gene>
<sequence length="841" mass="95907">MTRYITGILILLLVSVATSQAQRKEPEIKACERQIEKLKKAPDDVTFARELYNTGIYCLDRGMYDEAALLASLAAAFNAQDIDSISKLLLPALIQSFSFKEEDMKYSDDVAKSSENAYSRLAKAYTLTAEGMKHNACLRGYAEQIFKSSFSQYRLADNDYMYAVAHTLLGDYYYEEKRYADAIKSFKKAVSLGERPFLEYELEEAKNRWIMALIQQGKYKEAEKVLDGIRKTDTPTRTITGLKDAMCSRACIAIMKKDYATAQSLCKEADERYRKSMNSMNFYRLNVLRNFFDSFTLVARCYERQNEIGKSLQTYQKMKACLIHTLGLYIPYYIDLDRTNLLSLFQPWYDEMQTFAYRYINHEGMPEFMYSNAQLMKQFFLVSPAIYNEKMVAMQGDKYLRQLSQRQSEIMLTEDAMNVHLKGDYLPNILNSMRSMALSREAVAYVLGSVQEPYRCITEWESILKTVTSKEEVMVEFILLHRPDNGARQYAALVFTNADKSPHFVPLCDEEPLRAALNDTDDDQQNDFIVKNIWNPIQAHFGGRIVISLFPTGLLSIIPFAGIVSDNNLYLCNEYGLKFQLCATDRLTKKYNLYPENKSVVLFGAADYGLSPSKPENPVRGQGFHYLPSSKKEIASISTVLKEKGCLVEVFSGRQATESAFRRLSDRKESPFVLHISTHGFYLPYDSGIKDKGLNQEGKSGYYNPLLRTGLALSGASKAWKDSASLNLPNDGLLTAYEIFGMSLLNTDLVVLSACNTGLGEIRDGEGVYGLQRAFRSAGARNMIMTLAEVSDKETAEFMTLFYQNWKFKTSKRVAFVKAQGEMMKRHHKEPEKWAYFVLIE</sequence>
<dbReference type="SUPFAM" id="SSF48452">
    <property type="entry name" value="TPR-like"/>
    <property type="match status" value="1"/>
</dbReference>
<reference evidence="4 5" key="1">
    <citation type="journal article" date="2015" name="Science">
        <title>Genetic determinants of in vivo fitness and diet responsiveness in multiple human gut Bacteroides.</title>
        <authorList>
            <person name="Wu M."/>
            <person name="McNulty N.P."/>
            <person name="Rodionov D.A."/>
            <person name="Khoroshkin M.S."/>
            <person name="Griffin N.W."/>
            <person name="Cheng J."/>
            <person name="Latreille P."/>
            <person name="Kerstetter R.A."/>
            <person name="Terrapon N."/>
            <person name="Henrissat B."/>
            <person name="Osterman A.L."/>
            <person name="Gordon J.I."/>
        </authorList>
    </citation>
    <scope>NUCLEOTIDE SEQUENCE [LARGE SCALE GENOMIC DNA]</scope>
    <source>
        <strain evidence="4 5">WH2</strain>
    </source>
</reference>
<feature type="chain" id="PRO_5006046480" evidence="2">
    <location>
        <begin position="22"/>
        <end position="841"/>
    </location>
</feature>
<dbReference type="PATRIC" id="fig|246787.4.peg.3026"/>
<dbReference type="AlphaFoldDB" id="A0A0P0FRE6"/>
<dbReference type="InterPro" id="IPR024983">
    <property type="entry name" value="CHAT_dom"/>
</dbReference>
<evidence type="ECO:0000313" key="4">
    <source>
        <dbReference type="EMBL" id="ALJ60165.1"/>
    </source>
</evidence>
<feature type="repeat" description="TPR" evidence="1">
    <location>
        <begin position="163"/>
        <end position="196"/>
    </location>
</feature>
<protein>
    <submittedName>
        <fullName evidence="4">CHAT domain protein</fullName>
    </submittedName>
</protein>
<dbReference type="SMART" id="SM00028">
    <property type="entry name" value="TPR"/>
    <property type="match status" value="2"/>
</dbReference>
<feature type="domain" description="CHAT" evidence="3">
    <location>
        <begin position="533"/>
        <end position="840"/>
    </location>
</feature>
<dbReference type="KEGG" id="bcel:BcellWH2_02927"/>
<dbReference type="EMBL" id="CP012801">
    <property type="protein sequence ID" value="ALJ60165.1"/>
    <property type="molecule type" value="Genomic_DNA"/>
</dbReference>
<keyword evidence="1" id="KW-0802">TPR repeat</keyword>
<organism evidence="4 5">
    <name type="scientific">Bacteroides cellulosilyticus</name>
    <dbReference type="NCBI Taxonomy" id="246787"/>
    <lineage>
        <taxon>Bacteria</taxon>
        <taxon>Pseudomonadati</taxon>
        <taxon>Bacteroidota</taxon>
        <taxon>Bacteroidia</taxon>
        <taxon>Bacteroidales</taxon>
        <taxon>Bacteroidaceae</taxon>
        <taxon>Bacteroides</taxon>
    </lineage>
</organism>
<dbReference type="Proteomes" id="UP000061809">
    <property type="component" value="Chromosome"/>
</dbReference>
<keyword evidence="2" id="KW-0732">Signal</keyword>
<feature type="signal peptide" evidence="2">
    <location>
        <begin position="1"/>
        <end position="21"/>
    </location>
</feature>